<accession>A0ABU6RKL8</accession>
<dbReference type="EMBL" id="JASCZI010030720">
    <property type="protein sequence ID" value="MED6124504.1"/>
    <property type="molecule type" value="Genomic_DNA"/>
</dbReference>
<evidence type="ECO:0000313" key="3">
    <source>
        <dbReference type="EMBL" id="MED6124504.1"/>
    </source>
</evidence>
<protein>
    <submittedName>
        <fullName evidence="3">Uncharacterized protein</fullName>
    </submittedName>
</protein>
<feature type="compositionally biased region" description="Basic and acidic residues" evidence="2">
    <location>
        <begin position="1"/>
        <end position="22"/>
    </location>
</feature>
<evidence type="ECO:0000256" key="1">
    <source>
        <dbReference type="SAM" id="Coils"/>
    </source>
</evidence>
<feature type="region of interest" description="Disordered" evidence="2">
    <location>
        <begin position="1"/>
        <end position="73"/>
    </location>
</feature>
<organism evidence="3 4">
    <name type="scientific">Stylosanthes scabra</name>
    <dbReference type="NCBI Taxonomy" id="79078"/>
    <lineage>
        <taxon>Eukaryota</taxon>
        <taxon>Viridiplantae</taxon>
        <taxon>Streptophyta</taxon>
        <taxon>Embryophyta</taxon>
        <taxon>Tracheophyta</taxon>
        <taxon>Spermatophyta</taxon>
        <taxon>Magnoliopsida</taxon>
        <taxon>eudicotyledons</taxon>
        <taxon>Gunneridae</taxon>
        <taxon>Pentapetalae</taxon>
        <taxon>rosids</taxon>
        <taxon>fabids</taxon>
        <taxon>Fabales</taxon>
        <taxon>Fabaceae</taxon>
        <taxon>Papilionoideae</taxon>
        <taxon>50 kb inversion clade</taxon>
        <taxon>dalbergioids sensu lato</taxon>
        <taxon>Dalbergieae</taxon>
        <taxon>Pterocarpus clade</taxon>
        <taxon>Stylosanthes</taxon>
    </lineage>
</organism>
<gene>
    <name evidence="3" type="ORF">PIB30_059482</name>
</gene>
<evidence type="ECO:0000313" key="4">
    <source>
        <dbReference type="Proteomes" id="UP001341840"/>
    </source>
</evidence>
<feature type="compositionally biased region" description="Basic and acidic residues" evidence="2">
    <location>
        <begin position="34"/>
        <end position="48"/>
    </location>
</feature>
<name>A0ABU6RKL8_9FABA</name>
<proteinExistence type="predicted"/>
<comment type="caution">
    <text evidence="3">The sequence shown here is derived from an EMBL/GenBank/DDBJ whole genome shotgun (WGS) entry which is preliminary data.</text>
</comment>
<feature type="coiled-coil region" evidence="1">
    <location>
        <begin position="146"/>
        <end position="222"/>
    </location>
</feature>
<reference evidence="3 4" key="1">
    <citation type="journal article" date="2023" name="Plants (Basel)">
        <title>Bridging the Gap: Combining Genomics and Transcriptomics Approaches to Understand Stylosanthes scabra, an Orphan Legume from the Brazilian Caatinga.</title>
        <authorList>
            <person name="Ferreira-Neto J.R.C."/>
            <person name="da Silva M.D."/>
            <person name="Binneck E."/>
            <person name="de Melo N.F."/>
            <person name="da Silva R.H."/>
            <person name="de Melo A.L.T.M."/>
            <person name="Pandolfi V."/>
            <person name="Bustamante F.O."/>
            <person name="Brasileiro-Vidal A.C."/>
            <person name="Benko-Iseppon A.M."/>
        </authorList>
    </citation>
    <scope>NUCLEOTIDE SEQUENCE [LARGE SCALE GENOMIC DNA]</scope>
    <source>
        <tissue evidence="3">Leaves</tissue>
    </source>
</reference>
<evidence type="ECO:0000256" key="2">
    <source>
        <dbReference type="SAM" id="MobiDB-lite"/>
    </source>
</evidence>
<keyword evidence="4" id="KW-1185">Reference proteome</keyword>
<sequence length="241" mass="27475">MCDDEIAKKVTAKQQKEGEKDTGSSATMDLTEETPVHREVDEPEKLEGRVPSTETNPRPSPTKKRKRAQKEVIEESSTLVNALEKGFDPIPFVDRYLMTSEAEEALEGIEAEDNIVHVQRILLRATVYCQDVQRKIAGIPVLQTLMSEKDKNIKILSSRVTDLEAESKSRGAEVLRLEGVEKTLNEKAKKLEEEKQAAEKRVTKLEASLKKSREDLVAMEKMEEEVEEFAMTRWLTLRRTY</sequence>
<keyword evidence="1" id="KW-0175">Coiled coil</keyword>
<dbReference type="Proteomes" id="UP001341840">
    <property type="component" value="Unassembled WGS sequence"/>
</dbReference>